<reference evidence="2" key="1">
    <citation type="submission" date="2016-10" db="EMBL/GenBank/DDBJ databases">
        <authorList>
            <person name="Varghese N."/>
            <person name="Submissions S."/>
        </authorList>
    </citation>
    <scope>NUCLEOTIDE SEQUENCE [LARGE SCALE GENOMIC DNA]</scope>
    <source>
        <strain evidence="2">DSM 22427</strain>
    </source>
</reference>
<dbReference type="AlphaFoldDB" id="A0A1I6P1N8"/>
<proteinExistence type="predicted"/>
<sequence>MGRKFQYGYADDPSYPLRTIYAGPEDPVDVLALTWENSAEAKRLEVRDHRRVHQSVITDDYTSFDEGSWTGSGLGVFVDGYQASMDSGKTGVDETDWSQMVVTGVFLEKGKDFRPETSLQGIYKYAWEGSEPDVSVSYPASISFEKMNMRNRKSSNTHQMEIRSILKPKKSCNTFY</sequence>
<dbReference type="Proteomes" id="UP000199199">
    <property type="component" value="Unassembled WGS sequence"/>
</dbReference>
<gene>
    <name evidence="1" type="ORF">SAMN04488556_0261</name>
</gene>
<evidence type="ECO:0000313" key="2">
    <source>
        <dbReference type="Proteomes" id="UP000199199"/>
    </source>
</evidence>
<keyword evidence="2" id="KW-1185">Reference proteome</keyword>
<organism evidence="1 2">
    <name type="scientific">Halostagnicola kamekurae</name>
    <dbReference type="NCBI Taxonomy" id="619731"/>
    <lineage>
        <taxon>Archaea</taxon>
        <taxon>Methanobacteriati</taxon>
        <taxon>Methanobacteriota</taxon>
        <taxon>Stenosarchaea group</taxon>
        <taxon>Halobacteria</taxon>
        <taxon>Halobacteriales</taxon>
        <taxon>Natrialbaceae</taxon>
        <taxon>Halostagnicola</taxon>
    </lineage>
</organism>
<protein>
    <submittedName>
        <fullName evidence="1">Uncharacterized protein</fullName>
    </submittedName>
</protein>
<accession>A0A1I6P1N8</accession>
<evidence type="ECO:0000313" key="1">
    <source>
        <dbReference type="EMBL" id="SFS33998.1"/>
    </source>
</evidence>
<dbReference type="EMBL" id="FOZS01000001">
    <property type="protein sequence ID" value="SFS33998.1"/>
    <property type="molecule type" value="Genomic_DNA"/>
</dbReference>
<name>A0A1I6P1N8_9EURY</name>
<dbReference type="RefSeq" id="WP_245779373.1">
    <property type="nucleotide sequence ID" value="NZ_FOZS01000001.1"/>
</dbReference>